<comment type="caution">
    <text evidence="2">The sequence shown here is derived from an EMBL/GenBank/DDBJ whole genome shotgun (WGS) entry which is preliminary data.</text>
</comment>
<gene>
    <name evidence="2" type="ORF">GBL_1779</name>
</gene>
<protein>
    <submittedName>
        <fullName evidence="2">Uncharacterized protein</fullName>
    </submittedName>
</protein>
<evidence type="ECO:0000313" key="3">
    <source>
        <dbReference type="Proteomes" id="UP000016424"/>
    </source>
</evidence>
<dbReference type="Proteomes" id="UP000016424">
    <property type="component" value="Unassembled WGS sequence"/>
</dbReference>
<evidence type="ECO:0000256" key="1">
    <source>
        <dbReference type="SAM" id="MobiDB-lite"/>
    </source>
</evidence>
<organism evidence="2 3">
    <name type="scientific">Geobacillus kaustophilus GBlys</name>
    <dbReference type="NCBI Taxonomy" id="1337888"/>
    <lineage>
        <taxon>Bacteria</taxon>
        <taxon>Bacillati</taxon>
        <taxon>Bacillota</taxon>
        <taxon>Bacilli</taxon>
        <taxon>Bacillales</taxon>
        <taxon>Anoxybacillaceae</taxon>
        <taxon>Geobacillus</taxon>
        <taxon>Geobacillus thermoleovorans group</taxon>
    </lineage>
</organism>
<dbReference type="EMBL" id="BASG01000014">
    <property type="protein sequence ID" value="GAD13562.1"/>
    <property type="molecule type" value="Genomic_DNA"/>
</dbReference>
<reference evidence="3" key="1">
    <citation type="journal article" date="2013" name="Genome Announc.">
        <title>Draft Genome Sequence of Geobacillus kaustophilus GBlys, a Lysogenic Strain with Bacteriophage phiOH2.</title>
        <authorList>
            <person name="Doi K."/>
            <person name="Mori K."/>
            <person name="Martono H."/>
            <person name="Nagayoshi Y."/>
            <person name="Fujino Y."/>
            <person name="Tashiro K."/>
            <person name="Kuhara S."/>
            <person name="Ohshima T."/>
        </authorList>
    </citation>
    <scope>NUCLEOTIDE SEQUENCE [LARGE SCALE GENOMIC DNA]</scope>
    <source>
        <strain evidence="3">GBlys</strain>
    </source>
</reference>
<evidence type="ECO:0000313" key="2">
    <source>
        <dbReference type="EMBL" id="GAD13562.1"/>
    </source>
</evidence>
<feature type="region of interest" description="Disordered" evidence="1">
    <location>
        <begin position="1"/>
        <end position="39"/>
    </location>
</feature>
<sequence length="39" mass="4148">MSTAQHKKSGKRSCSRFPAASRPDAGKHGGRMKAISDFG</sequence>
<proteinExistence type="predicted"/>
<accession>U2X4F3</accession>
<dbReference type="AlphaFoldDB" id="U2X4F3"/>
<feature type="compositionally biased region" description="Basic residues" evidence="1">
    <location>
        <begin position="1"/>
        <end position="14"/>
    </location>
</feature>
<name>U2X4F3_GEOKU</name>